<evidence type="ECO:0000313" key="2">
    <source>
        <dbReference type="Proteomes" id="UP000189670"/>
    </source>
</evidence>
<protein>
    <submittedName>
        <fullName evidence="1">Uncharacterized protein</fullName>
    </submittedName>
</protein>
<dbReference type="Proteomes" id="UP000189670">
    <property type="component" value="Unassembled WGS sequence"/>
</dbReference>
<name>A0A1V1P0L3_9BACT</name>
<evidence type="ECO:0000313" key="1">
    <source>
        <dbReference type="EMBL" id="ETR68334.1"/>
    </source>
</evidence>
<reference evidence="2" key="1">
    <citation type="submission" date="2012-11" db="EMBL/GenBank/DDBJ databases">
        <authorList>
            <person name="Lucero-Rivera Y.E."/>
            <person name="Tovar-Ramirez D."/>
        </authorList>
    </citation>
    <scope>NUCLEOTIDE SEQUENCE [LARGE SCALE GENOMIC DNA]</scope>
    <source>
        <strain evidence="2">Araruama</strain>
    </source>
</reference>
<organism evidence="1 2">
    <name type="scientific">Candidatus Magnetoglobus multicellularis str. Araruama</name>
    <dbReference type="NCBI Taxonomy" id="890399"/>
    <lineage>
        <taxon>Bacteria</taxon>
        <taxon>Pseudomonadati</taxon>
        <taxon>Thermodesulfobacteriota</taxon>
        <taxon>Desulfobacteria</taxon>
        <taxon>Desulfobacterales</taxon>
        <taxon>Desulfobacteraceae</taxon>
        <taxon>Candidatus Magnetoglobus</taxon>
    </lineage>
</organism>
<accession>A0A1V1P0L3</accession>
<dbReference type="EMBL" id="ATBP01000992">
    <property type="protein sequence ID" value="ETR68334.1"/>
    <property type="molecule type" value="Genomic_DNA"/>
</dbReference>
<comment type="caution">
    <text evidence="1">The sequence shown here is derived from an EMBL/GenBank/DDBJ whole genome shotgun (WGS) entry which is preliminary data.</text>
</comment>
<sequence length="71" mass="8522">MIPGKIEEEILDSSWKIWSIGFDVHLKTVFVAVLVPDYKESKIQKFICKYETDYVSLQEMKKWLLDLKKIW</sequence>
<proteinExistence type="predicted"/>
<dbReference type="AlphaFoldDB" id="A0A1V1P0L3"/>
<gene>
    <name evidence="1" type="ORF">OMM_10639</name>
</gene>